<name>A0AAV3R1Z3_LITER</name>
<dbReference type="AlphaFoldDB" id="A0AAV3R1Z3"/>
<protein>
    <submittedName>
        <fullName evidence="1">Uncharacterized protein</fullName>
    </submittedName>
</protein>
<evidence type="ECO:0000313" key="2">
    <source>
        <dbReference type="Proteomes" id="UP001454036"/>
    </source>
</evidence>
<comment type="caution">
    <text evidence="1">The sequence shown here is derived from an EMBL/GenBank/DDBJ whole genome shotgun (WGS) entry which is preliminary data.</text>
</comment>
<keyword evidence="2" id="KW-1185">Reference proteome</keyword>
<evidence type="ECO:0000313" key="1">
    <source>
        <dbReference type="EMBL" id="GAA0170422.1"/>
    </source>
</evidence>
<gene>
    <name evidence="1" type="ORF">LIER_24684</name>
</gene>
<organism evidence="1 2">
    <name type="scientific">Lithospermum erythrorhizon</name>
    <name type="common">Purple gromwell</name>
    <name type="synonym">Lithospermum officinale var. erythrorhizon</name>
    <dbReference type="NCBI Taxonomy" id="34254"/>
    <lineage>
        <taxon>Eukaryota</taxon>
        <taxon>Viridiplantae</taxon>
        <taxon>Streptophyta</taxon>
        <taxon>Embryophyta</taxon>
        <taxon>Tracheophyta</taxon>
        <taxon>Spermatophyta</taxon>
        <taxon>Magnoliopsida</taxon>
        <taxon>eudicotyledons</taxon>
        <taxon>Gunneridae</taxon>
        <taxon>Pentapetalae</taxon>
        <taxon>asterids</taxon>
        <taxon>lamiids</taxon>
        <taxon>Boraginales</taxon>
        <taxon>Boraginaceae</taxon>
        <taxon>Boraginoideae</taxon>
        <taxon>Lithospermeae</taxon>
        <taxon>Lithospermum</taxon>
    </lineage>
</organism>
<dbReference type="EMBL" id="BAABME010007235">
    <property type="protein sequence ID" value="GAA0170422.1"/>
    <property type="molecule type" value="Genomic_DNA"/>
</dbReference>
<accession>A0AAV3R1Z3</accession>
<sequence>MKSVKVELQKLNKANYSNIQQVLDVEIELKRVQDKVYDGCLDSEILIEERNIRERYQKLCQAEESFFQSKSRCTWLELGDANTKHFHSAMLVSQSRNKICTIKSGEGELIEEPNEVVKEAVQFFETEDISRFNERQVP</sequence>
<proteinExistence type="predicted"/>
<dbReference type="Proteomes" id="UP001454036">
    <property type="component" value="Unassembled WGS sequence"/>
</dbReference>
<reference evidence="1 2" key="1">
    <citation type="submission" date="2024-01" db="EMBL/GenBank/DDBJ databases">
        <title>The complete chloroplast genome sequence of Lithospermum erythrorhizon: insights into the phylogenetic relationship among Boraginaceae species and the maternal lineages of purple gromwells.</title>
        <authorList>
            <person name="Okada T."/>
            <person name="Watanabe K."/>
        </authorList>
    </citation>
    <scope>NUCLEOTIDE SEQUENCE [LARGE SCALE GENOMIC DNA]</scope>
</reference>